<keyword evidence="2" id="KW-1185">Reference proteome</keyword>
<dbReference type="InParanoid" id="A0A2J7QJ16"/>
<dbReference type="Proteomes" id="UP000235965">
    <property type="component" value="Unassembled WGS sequence"/>
</dbReference>
<dbReference type="AlphaFoldDB" id="A0A2J7QJ16"/>
<name>A0A2J7QJ16_9NEOP</name>
<dbReference type="EMBL" id="NEVH01013560">
    <property type="protein sequence ID" value="PNF28573.1"/>
    <property type="molecule type" value="Genomic_DNA"/>
</dbReference>
<dbReference type="InterPro" id="IPR036397">
    <property type="entry name" value="RNaseH_sf"/>
</dbReference>
<dbReference type="STRING" id="105785.A0A2J7QJ16"/>
<comment type="caution">
    <text evidence="1">The sequence shown here is derived from an EMBL/GenBank/DDBJ whole genome shotgun (WGS) entry which is preliminary data.</text>
</comment>
<accession>A0A2J7QJ16</accession>
<organism evidence="1 2">
    <name type="scientific">Cryptotermes secundus</name>
    <dbReference type="NCBI Taxonomy" id="105785"/>
    <lineage>
        <taxon>Eukaryota</taxon>
        <taxon>Metazoa</taxon>
        <taxon>Ecdysozoa</taxon>
        <taxon>Arthropoda</taxon>
        <taxon>Hexapoda</taxon>
        <taxon>Insecta</taxon>
        <taxon>Pterygota</taxon>
        <taxon>Neoptera</taxon>
        <taxon>Polyneoptera</taxon>
        <taxon>Dictyoptera</taxon>
        <taxon>Blattodea</taxon>
        <taxon>Blattoidea</taxon>
        <taxon>Termitoidae</taxon>
        <taxon>Kalotermitidae</taxon>
        <taxon>Cryptotermitinae</taxon>
        <taxon>Cryptotermes</taxon>
    </lineage>
</organism>
<protein>
    <submittedName>
        <fullName evidence="1">Uncharacterized protein</fullName>
    </submittedName>
</protein>
<evidence type="ECO:0000313" key="2">
    <source>
        <dbReference type="Proteomes" id="UP000235965"/>
    </source>
</evidence>
<dbReference type="Gene3D" id="3.30.420.10">
    <property type="entry name" value="Ribonuclease H-like superfamily/Ribonuclease H"/>
    <property type="match status" value="1"/>
</dbReference>
<dbReference type="GO" id="GO:0003676">
    <property type="term" value="F:nucleic acid binding"/>
    <property type="evidence" value="ECO:0007669"/>
    <property type="project" value="InterPro"/>
</dbReference>
<sequence length="182" mass="21125">MGRNENISKVCQIVCENHQLTVRNIVEQANIDRGTIRKILTEGHVKMVPKQLAKEQKQYLASKQITMLEHLPCSLDLAPSDFLLFLKIKEILKECILMTLKTSGGNMMQCNVFSTASEGHMSHVSVMSHAHCEQKTATIAEKLFFEQRKAILKWYWKYENIKEVRQWQSEFGTWPPTCRTRK</sequence>
<evidence type="ECO:0000313" key="1">
    <source>
        <dbReference type="EMBL" id="PNF28573.1"/>
    </source>
</evidence>
<reference evidence="1 2" key="1">
    <citation type="submission" date="2017-12" db="EMBL/GenBank/DDBJ databases">
        <title>Hemimetabolous genomes reveal molecular basis of termite eusociality.</title>
        <authorList>
            <person name="Harrison M.C."/>
            <person name="Jongepier E."/>
            <person name="Robertson H.M."/>
            <person name="Arning N."/>
            <person name="Bitard-Feildel T."/>
            <person name="Chao H."/>
            <person name="Childers C.P."/>
            <person name="Dinh H."/>
            <person name="Doddapaneni H."/>
            <person name="Dugan S."/>
            <person name="Gowin J."/>
            <person name="Greiner C."/>
            <person name="Han Y."/>
            <person name="Hu H."/>
            <person name="Hughes D.S.T."/>
            <person name="Huylmans A.-K."/>
            <person name="Kemena C."/>
            <person name="Kremer L.P.M."/>
            <person name="Lee S.L."/>
            <person name="Lopez-Ezquerra A."/>
            <person name="Mallet L."/>
            <person name="Monroy-Kuhn J.M."/>
            <person name="Moser A."/>
            <person name="Murali S.C."/>
            <person name="Muzny D.M."/>
            <person name="Otani S."/>
            <person name="Piulachs M.-D."/>
            <person name="Poelchau M."/>
            <person name="Qu J."/>
            <person name="Schaub F."/>
            <person name="Wada-Katsumata A."/>
            <person name="Worley K.C."/>
            <person name="Xie Q."/>
            <person name="Ylla G."/>
            <person name="Poulsen M."/>
            <person name="Gibbs R.A."/>
            <person name="Schal C."/>
            <person name="Richards S."/>
            <person name="Belles X."/>
            <person name="Korb J."/>
            <person name="Bornberg-Bauer E."/>
        </authorList>
    </citation>
    <scope>NUCLEOTIDE SEQUENCE [LARGE SCALE GENOMIC DNA]</scope>
    <source>
        <tissue evidence="1">Whole body</tissue>
    </source>
</reference>
<proteinExistence type="predicted"/>
<gene>
    <name evidence="1" type="ORF">B7P43_G09389</name>
</gene>